<gene>
    <name evidence="1" type="ORF">F5876DRAFT_1414</name>
</gene>
<proteinExistence type="predicted"/>
<organism evidence="1 2">
    <name type="scientific">Lentinula aff. lateritia</name>
    <dbReference type="NCBI Taxonomy" id="2804960"/>
    <lineage>
        <taxon>Eukaryota</taxon>
        <taxon>Fungi</taxon>
        <taxon>Dikarya</taxon>
        <taxon>Basidiomycota</taxon>
        <taxon>Agaricomycotina</taxon>
        <taxon>Agaricomycetes</taxon>
        <taxon>Agaricomycetidae</taxon>
        <taxon>Agaricales</taxon>
        <taxon>Marasmiineae</taxon>
        <taxon>Omphalotaceae</taxon>
        <taxon>Lentinula</taxon>
    </lineage>
</organism>
<accession>A0ACC1TPB3</accession>
<name>A0ACC1TPB3_9AGAR</name>
<feature type="non-terminal residue" evidence="1">
    <location>
        <position position="1"/>
    </location>
</feature>
<dbReference type="Proteomes" id="UP001163835">
    <property type="component" value="Unassembled WGS sequence"/>
</dbReference>
<protein>
    <submittedName>
        <fullName evidence="1">Uncharacterized protein</fullName>
    </submittedName>
</protein>
<feature type="non-terminal residue" evidence="1">
    <location>
        <position position="128"/>
    </location>
</feature>
<keyword evidence="2" id="KW-1185">Reference proteome</keyword>
<reference evidence="1" key="1">
    <citation type="submission" date="2022-09" db="EMBL/GenBank/DDBJ databases">
        <title>A Global Phylogenomic Analysis of the Shiitake Genus Lentinula.</title>
        <authorList>
            <consortium name="DOE Joint Genome Institute"/>
            <person name="Sierra-Patev S."/>
            <person name="Min B."/>
            <person name="Naranjo-Ortiz M."/>
            <person name="Looney B."/>
            <person name="Konkel Z."/>
            <person name="Slot J.C."/>
            <person name="Sakamoto Y."/>
            <person name="Steenwyk J.L."/>
            <person name="Rokas A."/>
            <person name="Carro J."/>
            <person name="Camarero S."/>
            <person name="Ferreira P."/>
            <person name="Molpeceres G."/>
            <person name="Ruiz-Duenas F.J."/>
            <person name="Serrano A."/>
            <person name="Henrissat B."/>
            <person name="Drula E."/>
            <person name="Hughes K.W."/>
            <person name="Mata J.L."/>
            <person name="Ishikawa N.K."/>
            <person name="Vargas-Isla R."/>
            <person name="Ushijima S."/>
            <person name="Smith C.A."/>
            <person name="Ahrendt S."/>
            <person name="Andreopoulos W."/>
            <person name="He G."/>
            <person name="Labutti K."/>
            <person name="Lipzen A."/>
            <person name="Ng V."/>
            <person name="Riley R."/>
            <person name="Sandor L."/>
            <person name="Barry K."/>
            <person name="Martinez A.T."/>
            <person name="Xiao Y."/>
            <person name="Gibbons J.G."/>
            <person name="Terashima K."/>
            <person name="Grigoriev I.V."/>
            <person name="Hibbett D.S."/>
        </authorList>
    </citation>
    <scope>NUCLEOTIDE SEQUENCE</scope>
    <source>
        <strain evidence="1">TMI1499</strain>
    </source>
</reference>
<comment type="caution">
    <text evidence="1">The sequence shown here is derived from an EMBL/GenBank/DDBJ whole genome shotgun (WGS) entry which is preliminary data.</text>
</comment>
<evidence type="ECO:0000313" key="1">
    <source>
        <dbReference type="EMBL" id="KAJ3806604.1"/>
    </source>
</evidence>
<dbReference type="EMBL" id="MU795402">
    <property type="protein sequence ID" value="KAJ3806604.1"/>
    <property type="molecule type" value="Genomic_DNA"/>
</dbReference>
<sequence>DRKETLCISLACYLRADMAKNPGNYNALKSRWPKRHRLDLNVIKQDVNYKTIPLNPPTVCTPDGFVDLGPFIKQGENTIKISQNGDLSAYVFCLHVHDPTLAQIQRLNQVLEANMEWEIWCKSVSRPL</sequence>
<evidence type="ECO:0000313" key="2">
    <source>
        <dbReference type="Proteomes" id="UP001163835"/>
    </source>
</evidence>